<gene>
    <name evidence="5" type="ORF">B9H00_07250</name>
</gene>
<evidence type="ECO:0000256" key="4">
    <source>
        <dbReference type="ARBA" id="ARBA00023163"/>
    </source>
</evidence>
<dbReference type="Gene3D" id="1.10.260.40">
    <property type="entry name" value="lambda repressor-like DNA-binding domains"/>
    <property type="match status" value="1"/>
</dbReference>
<dbReference type="GO" id="GO:0000976">
    <property type="term" value="F:transcription cis-regulatory region binding"/>
    <property type="evidence" value="ECO:0007669"/>
    <property type="project" value="TreeGrafter"/>
</dbReference>
<proteinExistence type="predicted"/>
<dbReference type="PANTHER" id="PTHR30146:SF148">
    <property type="entry name" value="HTH-TYPE TRANSCRIPTIONAL REPRESSOR PURR-RELATED"/>
    <property type="match status" value="1"/>
</dbReference>
<dbReference type="GO" id="GO:0003700">
    <property type="term" value="F:DNA-binding transcription factor activity"/>
    <property type="evidence" value="ECO:0007669"/>
    <property type="project" value="TreeGrafter"/>
</dbReference>
<dbReference type="InterPro" id="IPR000843">
    <property type="entry name" value="HTH_LacI"/>
</dbReference>
<dbReference type="CDD" id="cd06289">
    <property type="entry name" value="PBP1_MalI-like"/>
    <property type="match status" value="1"/>
</dbReference>
<keyword evidence="6" id="KW-1185">Reference proteome</keyword>
<dbReference type="InterPro" id="IPR010982">
    <property type="entry name" value="Lambda_DNA-bd_dom_sf"/>
</dbReference>
<dbReference type="OrthoDB" id="6619319at2"/>
<dbReference type="InterPro" id="IPR028082">
    <property type="entry name" value="Peripla_BP_I"/>
</dbReference>
<evidence type="ECO:0000256" key="1">
    <source>
        <dbReference type="ARBA" id="ARBA00022491"/>
    </source>
</evidence>
<keyword evidence="2" id="KW-0805">Transcription regulation</keyword>
<dbReference type="AlphaFoldDB" id="A0A240UPA3"/>
<dbReference type="PANTHER" id="PTHR30146">
    <property type="entry name" value="LACI-RELATED TRANSCRIPTIONAL REPRESSOR"/>
    <property type="match status" value="1"/>
</dbReference>
<dbReference type="SUPFAM" id="SSF47413">
    <property type="entry name" value="lambda repressor-like DNA-binding domains"/>
    <property type="match status" value="1"/>
</dbReference>
<dbReference type="SMART" id="SM00354">
    <property type="entry name" value="HTH_LACI"/>
    <property type="match status" value="1"/>
</dbReference>
<evidence type="ECO:0000256" key="3">
    <source>
        <dbReference type="ARBA" id="ARBA00023125"/>
    </source>
</evidence>
<name>A0A240UPA3_9GAMM</name>
<dbReference type="Pfam" id="PF00356">
    <property type="entry name" value="LacI"/>
    <property type="match status" value="1"/>
</dbReference>
<evidence type="ECO:0000313" key="5">
    <source>
        <dbReference type="EMBL" id="ART62872.1"/>
    </source>
</evidence>
<dbReference type="EMBL" id="CP021358">
    <property type="protein sequence ID" value="ART62872.1"/>
    <property type="molecule type" value="Genomic_DNA"/>
</dbReference>
<dbReference type="Pfam" id="PF13377">
    <property type="entry name" value="Peripla_BP_3"/>
    <property type="match status" value="1"/>
</dbReference>
<reference evidence="5 6" key="1">
    <citation type="submission" date="2017-05" db="EMBL/GenBank/DDBJ databases">
        <authorList>
            <person name="Song R."/>
            <person name="Chenine A.L."/>
            <person name="Ruprecht R.M."/>
        </authorList>
    </citation>
    <scope>NUCLEOTIDE SEQUENCE [LARGE SCALE GENOMIC DNA]</scope>
    <source>
        <strain evidence="5">SW32</strain>
    </source>
</reference>
<dbReference type="SUPFAM" id="SSF53822">
    <property type="entry name" value="Periplasmic binding protein-like I"/>
    <property type="match status" value="1"/>
</dbReference>
<dbReference type="Proteomes" id="UP000194457">
    <property type="component" value="Chromosome"/>
</dbReference>
<organism evidence="5 6">
    <name type="scientific">Kushneria marisflavi</name>
    <dbReference type="NCBI Taxonomy" id="157779"/>
    <lineage>
        <taxon>Bacteria</taxon>
        <taxon>Pseudomonadati</taxon>
        <taxon>Pseudomonadota</taxon>
        <taxon>Gammaproteobacteria</taxon>
        <taxon>Oceanospirillales</taxon>
        <taxon>Halomonadaceae</taxon>
        <taxon>Kushneria</taxon>
    </lineage>
</organism>
<dbReference type="CDD" id="cd01392">
    <property type="entry name" value="HTH_LacI"/>
    <property type="match status" value="1"/>
</dbReference>
<dbReference type="Gene3D" id="3.40.50.2300">
    <property type="match status" value="2"/>
</dbReference>
<accession>A0A240UPA3</accession>
<evidence type="ECO:0000313" key="6">
    <source>
        <dbReference type="Proteomes" id="UP000194457"/>
    </source>
</evidence>
<evidence type="ECO:0000256" key="2">
    <source>
        <dbReference type="ARBA" id="ARBA00023015"/>
    </source>
</evidence>
<dbReference type="RefSeq" id="WP_086900090.1">
    <property type="nucleotide sequence ID" value="NZ_CP021358.1"/>
</dbReference>
<dbReference type="KEGG" id="kma:B9H00_07250"/>
<keyword evidence="3" id="KW-0238">DNA-binding</keyword>
<keyword evidence="4" id="KW-0804">Transcription</keyword>
<dbReference type="InterPro" id="IPR046335">
    <property type="entry name" value="LacI/GalR-like_sensor"/>
</dbReference>
<sequence>MPQSKKTVTLKDLAAHAGVSRSTVSLVLQESPLVARHTRARVMEAASALGYVYNRGAATLRSARTATVGVVVHDIANPFFGAMVAGIDETLQNADYVSFLASTGDNPERQERLVNRLREQRIDALLLCAAENTPESLIHTIKTWGMPCIEVMRHVGDTPRGHYVGADIRTGLACAVAHLIDQGHHRIALLTGTGQSSADRERMAGYQHAMKEAGLVSDIRTGNHELTRRAGLERMLEIMDEADPPTALICHNDLMALGAQLALARLKLVPGVDCAVIGIDDSDEAALSDPALSSLATHPHAIGQAAAGLALECLASPGGEPRRIVLETSLHVRASSAPLLHPSREPS</sequence>
<protein>
    <submittedName>
        <fullName evidence="5">LacI family transcriptional regulator</fullName>
    </submittedName>
</protein>
<keyword evidence="1" id="KW-0678">Repressor</keyword>
<dbReference type="PROSITE" id="PS50932">
    <property type="entry name" value="HTH_LACI_2"/>
    <property type="match status" value="1"/>
</dbReference>
<dbReference type="PROSITE" id="PS00356">
    <property type="entry name" value="HTH_LACI_1"/>
    <property type="match status" value="1"/>
</dbReference>